<dbReference type="Pfam" id="PF01547">
    <property type="entry name" value="SBP_bac_1"/>
    <property type="match status" value="1"/>
</dbReference>
<dbReference type="Proteomes" id="UP001597362">
    <property type="component" value="Unassembled WGS sequence"/>
</dbReference>
<feature type="compositionally biased region" description="Polar residues" evidence="1">
    <location>
        <begin position="43"/>
        <end position="56"/>
    </location>
</feature>
<dbReference type="EMBL" id="JBHUHO010000049">
    <property type="protein sequence ID" value="MFD2117985.1"/>
    <property type="molecule type" value="Genomic_DNA"/>
</dbReference>
<dbReference type="CDD" id="cd13120">
    <property type="entry name" value="BF2867_like_N"/>
    <property type="match status" value="1"/>
</dbReference>
<dbReference type="PANTHER" id="PTHR43649">
    <property type="entry name" value="ARABINOSE-BINDING PROTEIN-RELATED"/>
    <property type="match status" value="1"/>
</dbReference>
<dbReference type="SUPFAM" id="SSF53850">
    <property type="entry name" value="Periplasmic binding protein-like II"/>
    <property type="match status" value="1"/>
</dbReference>
<evidence type="ECO:0000313" key="4">
    <source>
        <dbReference type="Proteomes" id="UP001597362"/>
    </source>
</evidence>
<dbReference type="Gene3D" id="3.40.190.10">
    <property type="entry name" value="Periplasmic binding protein-like II"/>
    <property type="match status" value="1"/>
</dbReference>
<evidence type="ECO:0000256" key="1">
    <source>
        <dbReference type="SAM" id="MobiDB-lite"/>
    </source>
</evidence>
<evidence type="ECO:0000256" key="2">
    <source>
        <dbReference type="SAM" id="SignalP"/>
    </source>
</evidence>
<feature type="region of interest" description="Disordered" evidence="1">
    <location>
        <begin position="24"/>
        <end position="59"/>
    </location>
</feature>
<dbReference type="PANTHER" id="PTHR43649:SF16">
    <property type="entry name" value="SUGAR-BINDING LIPOPROTEIN"/>
    <property type="match status" value="1"/>
</dbReference>
<feature type="compositionally biased region" description="Low complexity" evidence="1">
    <location>
        <begin position="29"/>
        <end position="42"/>
    </location>
</feature>
<protein>
    <submittedName>
        <fullName evidence="3">ABC transporter substrate-binding protein</fullName>
    </submittedName>
</protein>
<sequence length="490" mass="53908">MKKRIGVVAVLMLMVMAAIATGCSKDQPNGTNGDSTSSNNASKPSPTEESASNDAESNVPVDQIKITMNLKPDDGAVQEYKDMISGKFATFNEKYAEYEATATFYNYSPETFIPRIEAKKVDTMTYMWATETKPLAARGLLKPLDSYLDQVPELKEALNMEIVGQISRGDDGQIYSIPLDGYTQLLLYNRERFADVGLDPEKPPTNWDELTDYAKKLTDPDANRFGLQINGADGEAAWKFQNYVFQAGGEMESLVDGKWQATFNSDAGVAALEFMKDLKWTHGVAHPNVLTNQDESMRLLATGEAAMVLGDGWVVHQAVNQYGAQPSNIGIGLLPAGPQGQVGWQMGGSIAAFPNYASDEEVIAGLKFLYEYYFNIDKETVENEYLARVKGREIVGVPKVQVFSTNSDAAQMIKEAEQKYAVLPQTNIKFDPYVELAPGLMPEPPQEAQLLYKRLSVAIQTILTDKNADPKSELDQAAAEVNAILEKNVN</sequence>
<dbReference type="PROSITE" id="PS51257">
    <property type="entry name" value="PROKAR_LIPOPROTEIN"/>
    <property type="match status" value="1"/>
</dbReference>
<gene>
    <name evidence="3" type="ORF">ACFSJH_19910</name>
</gene>
<proteinExistence type="predicted"/>
<organism evidence="3 4">
    <name type="scientific">Paenibacillus yanchengensis</name>
    <dbReference type="NCBI Taxonomy" id="2035833"/>
    <lineage>
        <taxon>Bacteria</taxon>
        <taxon>Bacillati</taxon>
        <taxon>Bacillota</taxon>
        <taxon>Bacilli</taxon>
        <taxon>Bacillales</taxon>
        <taxon>Paenibacillaceae</taxon>
        <taxon>Paenibacillus</taxon>
    </lineage>
</organism>
<reference evidence="4" key="1">
    <citation type="journal article" date="2019" name="Int. J. Syst. Evol. Microbiol.">
        <title>The Global Catalogue of Microorganisms (GCM) 10K type strain sequencing project: providing services to taxonomists for standard genome sequencing and annotation.</title>
        <authorList>
            <consortium name="The Broad Institute Genomics Platform"/>
            <consortium name="The Broad Institute Genome Sequencing Center for Infectious Disease"/>
            <person name="Wu L."/>
            <person name="Ma J."/>
        </authorList>
    </citation>
    <scope>NUCLEOTIDE SEQUENCE [LARGE SCALE GENOMIC DNA]</scope>
    <source>
        <strain evidence="4">GH52</strain>
    </source>
</reference>
<dbReference type="InterPro" id="IPR050490">
    <property type="entry name" value="Bact_solute-bd_prot1"/>
</dbReference>
<feature type="signal peptide" evidence="2">
    <location>
        <begin position="1"/>
        <end position="20"/>
    </location>
</feature>
<feature type="chain" id="PRO_5047109061" evidence="2">
    <location>
        <begin position="21"/>
        <end position="490"/>
    </location>
</feature>
<keyword evidence="2" id="KW-0732">Signal</keyword>
<name>A0ABW4YQH6_9BACL</name>
<dbReference type="InterPro" id="IPR006059">
    <property type="entry name" value="SBP"/>
</dbReference>
<dbReference type="RefSeq" id="WP_377775462.1">
    <property type="nucleotide sequence ID" value="NZ_JBHUHO010000049.1"/>
</dbReference>
<keyword evidence="4" id="KW-1185">Reference proteome</keyword>
<comment type="caution">
    <text evidence="3">The sequence shown here is derived from an EMBL/GenBank/DDBJ whole genome shotgun (WGS) entry which is preliminary data.</text>
</comment>
<evidence type="ECO:0000313" key="3">
    <source>
        <dbReference type="EMBL" id="MFD2117985.1"/>
    </source>
</evidence>
<accession>A0ABW4YQH6</accession>